<evidence type="ECO:0000313" key="5">
    <source>
        <dbReference type="EMBL" id="CCH60791.1"/>
    </source>
</evidence>
<dbReference type="GO" id="GO:1990528">
    <property type="term" value="C:Rvs161p-Rvs167p complex"/>
    <property type="evidence" value="ECO:0007669"/>
    <property type="project" value="TreeGrafter"/>
</dbReference>
<dbReference type="GO" id="GO:0043332">
    <property type="term" value="C:mating projection tip"/>
    <property type="evidence" value="ECO:0007669"/>
    <property type="project" value="TreeGrafter"/>
</dbReference>
<feature type="region of interest" description="Disordered" evidence="3">
    <location>
        <begin position="45"/>
        <end position="65"/>
    </location>
</feature>
<feature type="compositionally biased region" description="Pro residues" evidence="3">
    <location>
        <begin position="182"/>
        <end position="197"/>
    </location>
</feature>
<evidence type="ECO:0000256" key="3">
    <source>
        <dbReference type="SAM" id="MobiDB-lite"/>
    </source>
</evidence>
<dbReference type="SMART" id="SM00326">
    <property type="entry name" value="SH3"/>
    <property type="match status" value="1"/>
</dbReference>
<dbReference type="OMA" id="HEPEYVE"/>
<dbReference type="GO" id="GO:0006897">
    <property type="term" value="P:endocytosis"/>
    <property type="evidence" value="ECO:0007669"/>
    <property type="project" value="InterPro"/>
</dbReference>
<accession>I2H339</accession>
<dbReference type="AlphaFoldDB" id="I2H339"/>
<dbReference type="InParanoid" id="I2H339"/>
<keyword evidence="6" id="KW-1185">Reference proteome</keyword>
<dbReference type="Pfam" id="PF00018">
    <property type="entry name" value="SH3_1"/>
    <property type="match status" value="1"/>
</dbReference>
<gene>
    <name evidence="5" type="primary">TBLA0D02910</name>
    <name evidence="5" type="ORF">TBLA_0D02910</name>
</gene>
<evidence type="ECO:0000256" key="2">
    <source>
        <dbReference type="PROSITE-ProRule" id="PRU00192"/>
    </source>
</evidence>
<dbReference type="EMBL" id="HE806319">
    <property type="protein sequence ID" value="CCH60791.1"/>
    <property type="molecule type" value="Genomic_DNA"/>
</dbReference>
<feature type="compositionally biased region" description="Polar residues" evidence="3">
    <location>
        <begin position="49"/>
        <end position="58"/>
    </location>
</feature>
<evidence type="ECO:0000313" key="6">
    <source>
        <dbReference type="Proteomes" id="UP000002866"/>
    </source>
</evidence>
<dbReference type="Gene3D" id="2.30.30.40">
    <property type="entry name" value="SH3 Domains"/>
    <property type="match status" value="1"/>
</dbReference>
<reference evidence="5 6" key="1">
    <citation type="journal article" date="2011" name="Proc. Natl. Acad. Sci. U.S.A.">
        <title>Evolutionary erosion of yeast sex chromosomes by mating-type switching accidents.</title>
        <authorList>
            <person name="Gordon J.L."/>
            <person name="Armisen D."/>
            <person name="Proux-Wera E."/>
            <person name="Oheigeartaigh S.S."/>
            <person name="Byrne K.P."/>
            <person name="Wolfe K.H."/>
        </authorList>
    </citation>
    <scope>NUCLEOTIDE SEQUENCE [LARGE SCALE GENOMIC DNA]</scope>
    <source>
        <strain evidence="6">ATCC 34711 / CBS 6284 / DSM 70876 / NBRC 10599 / NRRL Y-10934 / UCD 77-7</strain>
    </source>
</reference>
<feature type="region of interest" description="Disordered" evidence="3">
    <location>
        <begin position="124"/>
        <end position="207"/>
    </location>
</feature>
<dbReference type="RefSeq" id="XP_004180310.1">
    <property type="nucleotide sequence ID" value="XM_004180262.1"/>
</dbReference>
<feature type="compositionally biased region" description="Pro residues" evidence="3">
    <location>
        <begin position="164"/>
        <end position="175"/>
    </location>
</feature>
<dbReference type="KEGG" id="tbl:TBLA_0D02910"/>
<dbReference type="PANTHER" id="PTHR47174">
    <property type="entry name" value="BRIDGING INTEGRATOR 3"/>
    <property type="match status" value="1"/>
</dbReference>
<dbReference type="PANTHER" id="PTHR47174:SF1">
    <property type="entry name" value="REDUCED VIABILITY UPON STARVATION PROTEIN 167"/>
    <property type="match status" value="1"/>
</dbReference>
<keyword evidence="1 2" id="KW-0728">SH3 domain</keyword>
<sequence length="269" mass="29522">MSADRREAAIKDAYTEIRRCLELLIDTKEISENDYDEIQDILRHKRRSPSASSYSNPTKGALSPRNGPQYVEAIYAWSGEQKGDLELCPGDIIEVITKKSPQWYEGRLNGKVGVFPTNYVKLYSSDDRDSNYQRTGIKTPVPTSAPHSAPHSAPPPSHEDYDYTPPPPRASPYNPPQQMQMAPPPPTQQYYAQPPPMTMQQQPLPYPPPSTGYYQQPQQPQTIIVHDGNTSGGYGGGSSTFGSIGSKLGNAALFGAGSAFGADIVNDIF</sequence>
<evidence type="ECO:0000256" key="1">
    <source>
        <dbReference type="ARBA" id="ARBA00022443"/>
    </source>
</evidence>
<dbReference type="PROSITE" id="PS50002">
    <property type="entry name" value="SH3"/>
    <property type="match status" value="1"/>
</dbReference>
<dbReference type="InterPro" id="IPR046982">
    <property type="entry name" value="BIN3/RVS161-like"/>
</dbReference>
<evidence type="ECO:0000259" key="4">
    <source>
        <dbReference type="PROSITE" id="PS50002"/>
    </source>
</evidence>
<protein>
    <recommendedName>
        <fullName evidence="4">SH3 domain-containing protein</fullName>
    </recommendedName>
</protein>
<dbReference type="SUPFAM" id="SSF50044">
    <property type="entry name" value="SH3-domain"/>
    <property type="match status" value="1"/>
</dbReference>
<dbReference type="GO" id="GO:0051666">
    <property type="term" value="P:actin cortical patch localization"/>
    <property type="evidence" value="ECO:0007669"/>
    <property type="project" value="InterPro"/>
</dbReference>
<dbReference type="GO" id="GO:0031097">
    <property type="term" value="C:medial cortex"/>
    <property type="evidence" value="ECO:0007669"/>
    <property type="project" value="TreeGrafter"/>
</dbReference>
<proteinExistence type="predicted"/>
<dbReference type="STRING" id="1071380.I2H339"/>
<dbReference type="OrthoDB" id="6250593at2759"/>
<dbReference type="PRINTS" id="PR00499">
    <property type="entry name" value="P67PHOX"/>
</dbReference>
<organism evidence="5 6">
    <name type="scientific">Henningerozyma blattae (strain ATCC 34711 / CBS 6284 / DSM 70876 / NBRC 10599 / NRRL Y-10934 / UCD 77-7)</name>
    <name type="common">Yeast</name>
    <name type="synonym">Tetrapisispora blattae</name>
    <dbReference type="NCBI Taxonomy" id="1071380"/>
    <lineage>
        <taxon>Eukaryota</taxon>
        <taxon>Fungi</taxon>
        <taxon>Dikarya</taxon>
        <taxon>Ascomycota</taxon>
        <taxon>Saccharomycotina</taxon>
        <taxon>Saccharomycetes</taxon>
        <taxon>Saccharomycetales</taxon>
        <taxon>Saccharomycetaceae</taxon>
        <taxon>Henningerozyma</taxon>
    </lineage>
</organism>
<dbReference type="InterPro" id="IPR001452">
    <property type="entry name" value="SH3_domain"/>
</dbReference>
<feature type="domain" description="SH3" evidence="4">
    <location>
        <begin position="66"/>
        <end position="125"/>
    </location>
</feature>
<name>I2H339_HENB6</name>
<dbReference type="Proteomes" id="UP000002866">
    <property type="component" value="Chromosome 4"/>
</dbReference>
<dbReference type="GO" id="GO:0097320">
    <property type="term" value="P:plasma membrane tubulation"/>
    <property type="evidence" value="ECO:0007669"/>
    <property type="project" value="TreeGrafter"/>
</dbReference>
<dbReference type="GeneID" id="14495827"/>
<dbReference type="eggNOG" id="KOG3601">
    <property type="taxonomic scope" value="Eukaryota"/>
</dbReference>
<dbReference type="GO" id="GO:0030479">
    <property type="term" value="C:actin cortical patch"/>
    <property type="evidence" value="ECO:0007669"/>
    <property type="project" value="TreeGrafter"/>
</dbReference>
<dbReference type="InterPro" id="IPR036028">
    <property type="entry name" value="SH3-like_dom_sf"/>
</dbReference>
<dbReference type="GO" id="GO:0008289">
    <property type="term" value="F:lipid binding"/>
    <property type="evidence" value="ECO:0007669"/>
    <property type="project" value="TreeGrafter"/>
</dbReference>
<dbReference type="HOGENOM" id="CLU_064525_2_0_1"/>